<dbReference type="Proteomes" id="UP000276133">
    <property type="component" value="Unassembled WGS sequence"/>
</dbReference>
<dbReference type="AlphaFoldDB" id="A0A3M7S7T8"/>
<accession>A0A3M7S7T8</accession>
<evidence type="ECO:0000313" key="2">
    <source>
        <dbReference type="Proteomes" id="UP000276133"/>
    </source>
</evidence>
<gene>
    <name evidence="1" type="ORF">BpHYR1_004648</name>
</gene>
<protein>
    <submittedName>
        <fullName evidence="1">Uncharacterized protein</fullName>
    </submittedName>
</protein>
<sequence>MQKLTLYLKSIISPQRSDEVCLLSRQNSQHITDSLYDFNEMTVDNHCSYQNSEATFNRGQSDNDLHAYSEKLNLNRINEYQAAWNITNAIQSLDLKILKKPLTWTFEKINHNLRSTKLKSVFEKFDFLGLQHIS</sequence>
<evidence type="ECO:0000313" key="1">
    <source>
        <dbReference type="EMBL" id="RNA31715.1"/>
    </source>
</evidence>
<organism evidence="1 2">
    <name type="scientific">Brachionus plicatilis</name>
    <name type="common">Marine rotifer</name>
    <name type="synonym">Brachionus muelleri</name>
    <dbReference type="NCBI Taxonomy" id="10195"/>
    <lineage>
        <taxon>Eukaryota</taxon>
        <taxon>Metazoa</taxon>
        <taxon>Spiralia</taxon>
        <taxon>Gnathifera</taxon>
        <taxon>Rotifera</taxon>
        <taxon>Eurotatoria</taxon>
        <taxon>Monogononta</taxon>
        <taxon>Pseudotrocha</taxon>
        <taxon>Ploima</taxon>
        <taxon>Brachionidae</taxon>
        <taxon>Brachionus</taxon>
    </lineage>
</organism>
<comment type="caution">
    <text evidence="1">The sequence shown here is derived from an EMBL/GenBank/DDBJ whole genome shotgun (WGS) entry which is preliminary data.</text>
</comment>
<proteinExistence type="predicted"/>
<reference evidence="1 2" key="1">
    <citation type="journal article" date="2018" name="Sci. Rep.">
        <title>Genomic signatures of local adaptation to the degree of environmental predictability in rotifers.</title>
        <authorList>
            <person name="Franch-Gras L."/>
            <person name="Hahn C."/>
            <person name="Garcia-Roger E.M."/>
            <person name="Carmona M.J."/>
            <person name="Serra M."/>
            <person name="Gomez A."/>
        </authorList>
    </citation>
    <scope>NUCLEOTIDE SEQUENCE [LARGE SCALE GENOMIC DNA]</scope>
    <source>
        <strain evidence="1">HYR1</strain>
    </source>
</reference>
<name>A0A3M7S7T8_BRAPC</name>
<dbReference type="EMBL" id="REGN01001907">
    <property type="protein sequence ID" value="RNA31715.1"/>
    <property type="molecule type" value="Genomic_DNA"/>
</dbReference>
<keyword evidence="2" id="KW-1185">Reference proteome</keyword>